<organism evidence="2 3">
    <name type="scientific">Pseudomonas borbori</name>
    <dbReference type="NCBI Taxonomy" id="289003"/>
    <lineage>
        <taxon>Bacteria</taxon>
        <taxon>Pseudomonadati</taxon>
        <taxon>Pseudomonadota</taxon>
        <taxon>Gammaproteobacteria</taxon>
        <taxon>Pseudomonadales</taxon>
        <taxon>Pseudomonadaceae</taxon>
        <taxon>Pseudomonas</taxon>
    </lineage>
</organism>
<keyword evidence="1" id="KW-0732">Signal</keyword>
<name>A0A1I5VI02_9PSED</name>
<dbReference type="Pfam" id="PF20101">
    <property type="entry name" value="DUF6491"/>
    <property type="match status" value="1"/>
</dbReference>
<feature type="signal peptide" evidence="1">
    <location>
        <begin position="1"/>
        <end position="23"/>
    </location>
</feature>
<dbReference type="PROSITE" id="PS51257">
    <property type="entry name" value="PROKAR_LIPOPROTEIN"/>
    <property type="match status" value="1"/>
</dbReference>
<dbReference type="InterPro" id="IPR045500">
    <property type="entry name" value="DUF6491"/>
</dbReference>
<evidence type="ECO:0000256" key="1">
    <source>
        <dbReference type="SAM" id="SignalP"/>
    </source>
</evidence>
<dbReference type="EMBL" id="FOWX01000031">
    <property type="protein sequence ID" value="SFQ07135.1"/>
    <property type="molecule type" value="Genomic_DNA"/>
</dbReference>
<reference evidence="3" key="1">
    <citation type="submission" date="2016-10" db="EMBL/GenBank/DDBJ databases">
        <authorList>
            <person name="Varghese N."/>
            <person name="Submissions S."/>
        </authorList>
    </citation>
    <scope>NUCLEOTIDE SEQUENCE [LARGE SCALE GENOMIC DNA]</scope>
    <source>
        <strain evidence="3">DSM 17834</strain>
    </source>
</reference>
<proteinExistence type="predicted"/>
<dbReference type="STRING" id="289003.SAMN05216190_13126"/>
<dbReference type="RefSeq" id="WP_090504298.1">
    <property type="nucleotide sequence ID" value="NZ_FOWX01000031.1"/>
</dbReference>
<dbReference type="AlphaFoldDB" id="A0A1I5VI02"/>
<evidence type="ECO:0000313" key="3">
    <source>
        <dbReference type="Proteomes" id="UP000198784"/>
    </source>
</evidence>
<protein>
    <recommendedName>
        <fullName evidence="4">Lipoprotein</fullName>
    </recommendedName>
</protein>
<evidence type="ECO:0000313" key="2">
    <source>
        <dbReference type="EMBL" id="SFQ07135.1"/>
    </source>
</evidence>
<feature type="chain" id="PRO_5011670937" description="Lipoprotein" evidence="1">
    <location>
        <begin position="24"/>
        <end position="143"/>
    </location>
</feature>
<keyword evidence="3" id="KW-1185">Reference proteome</keyword>
<accession>A0A1I5VI02</accession>
<dbReference type="OrthoDB" id="9155375at2"/>
<sequence length="143" mass="15862">MHKPKFFSILLVNSLLASMLLTACSQQALRDETLPLAERLAVLGFRQGEPVKSVWQVDIDGWQYLDKSHMVLGSGPGRSYLVEFSYPCRNLNFSNLITCSTTVDSLTTLDKIVSIDSGGFPEHCLIGEIYRLEQVPRVKAAAS</sequence>
<gene>
    <name evidence="2" type="ORF">SAMN05216190_13126</name>
</gene>
<evidence type="ECO:0008006" key="4">
    <source>
        <dbReference type="Google" id="ProtNLM"/>
    </source>
</evidence>
<dbReference type="Proteomes" id="UP000198784">
    <property type="component" value="Unassembled WGS sequence"/>
</dbReference>